<proteinExistence type="predicted"/>
<keyword evidence="2 4" id="KW-0808">Transferase</keyword>
<dbReference type="GO" id="GO:0032259">
    <property type="term" value="P:methylation"/>
    <property type="evidence" value="ECO:0007669"/>
    <property type="project" value="UniProtKB-KW"/>
</dbReference>
<accession>A0A1G7QLL3</accession>
<evidence type="ECO:0000313" key="5">
    <source>
        <dbReference type="Proteomes" id="UP000199045"/>
    </source>
</evidence>
<evidence type="ECO:0000259" key="3">
    <source>
        <dbReference type="Pfam" id="PF13649"/>
    </source>
</evidence>
<dbReference type="GO" id="GO:0008168">
    <property type="term" value="F:methyltransferase activity"/>
    <property type="evidence" value="ECO:0007669"/>
    <property type="project" value="UniProtKB-KW"/>
</dbReference>
<organism evidence="4 5">
    <name type="scientific">Chitinophaga filiformis</name>
    <name type="common">Myxococcus filiformis</name>
    <name type="synonym">Flexibacter filiformis</name>
    <dbReference type="NCBI Taxonomy" id="104663"/>
    <lineage>
        <taxon>Bacteria</taxon>
        <taxon>Pseudomonadati</taxon>
        <taxon>Bacteroidota</taxon>
        <taxon>Chitinophagia</taxon>
        <taxon>Chitinophagales</taxon>
        <taxon>Chitinophagaceae</taxon>
        <taxon>Chitinophaga</taxon>
    </lineage>
</organism>
<sequence length="252" mass="28733">MSWNAELYKEKHAFVFEYGNSLIEWLQPKEGEHILDLGCGTGELTSQIAASGAKVTGLDSSATMIASAQQHFPDITFKVGDATSFSLPETFDAVFTNATLHWIRQQEKALDRIWQHLKPGGRLVLEMGGKGNVNDITGALEKALHSRGYSYKPFWYFPSVGEYTSLLEEYDFRVNQVLYFDRETELADPENGIVEWLQMFGSHLLEQVPETDRLLVLQEVQEALRATNFRDGKWYSKYVRLRVKAEKINSDL</sequence>
<keyword evidence="1 4" id="KW-0489">Methyltransferase</keyword>
<dbReference type="InterPro" id="IPR029063">
    <property type="entry name" value="SAM-dependent_MTases_sf"/>
</dbReference>
<evidence type="ECO:0000256" key="1">
    <source>
        <dbReference type="ARBA" id="ARBA00022603"/>
    </source>
</evidence>
<dbReference type="RefSeq" id="WP_089832393.1">
    <property type="nucleotide sequence ID" value="NZ_FNBN01000003.1"/>
</dbReference>
<dbReference type="SUPFAM" id="SSF53335">
    <property type="entry name" value="S-adenosyl-L-methionine-dependent methyltransferases"/>
    <property type="match status" value="1"/>
</dbReference>
<protein>
    <submittedName>
        <fullName evidence="4">Trans-aconitate methyltransferase</fullName>
    </submittedName>
</protein>
<dbReference type="CDD" id="cd02440">
    <property type="entry name" value="AdoMet_MTases"/>
    <property type="match status" value="1"/>
</dbReference>
<dbReference type="STRING" id="104663.SAMN04488121_103106"/>
<dbReference type="EMBL" id="FNBN01000003">
    <property type="protein sequence ID" value="SDF99441.1"/>
    <property type="molecule type" value="Genomic_DNA"/>
</dbReference>
<evidence type="ECO:0000256" key="2">
    <source>
        <dbReference type="ARBA" id="ARBA00022679"/>
    </source>
</evidence>
<dbReference type="PANTHER" id="PTHR43861:SF1">
    <property type="entry name" value="TRANS-ACONITATE 2-METHYLTRANSFERASE"/>
    <property type="match status" value="1"/>
</dbReference>
<evidence type="ECO:0000313" key="4">
    <source>
        <dbReference type="EMBL" id="SDF99441.1"/>
    </source>
</evidence>
<name>A0A1G7QLL3_CHIFI</name>
<dbReference type="AlphaFoldDB" id="A0A1G7QLL3"/>
<dbReference type="Proteomes" id="UP000199045">
    <property type="component" value="Unassembled WGS sequence"/>
</dbReference>
<gene>
    <name evidence="4" type="ORF">SAMN04488121_103106</name>
</gene>
<reference evidence="4 5" key="1">
    <citation type="submission" date="2016-10" db="EMBL/GenBank/DDBJ databases">
        <authorList>
            <person name="de Groot N.N."/>
        </authorList>
    </citation>
    <scope>NUCLEOTIDE SEQUENCE [LARGE SCALE GENOMIC DNA]</scope>
    <source>
        <strain evidence="4 5">DSM 527</strain>
    </source>
</reference>
<dbReference type="PANTHER" id="PTHR43861">
    <property type="entry name" value="TRANS-ACONITATE 2-METHYLTRANSFERASE-RELATED"/>
    <property type="match status" value="1"/>
</dbReference>
<dbReference type="Gene3D" id="3.40.50.150">
    <property type="entry name" value="Vaccinia Virus protein VP39"/>
    <property type="match status" value="1"/>
</dbReference>
<feature type="domain" description="Methyltransferase" evidence="3">
    <location>
        <begin position="34"/>
        <end position="121"/>
    </location>
</feature>
<dbReference type="OrthoDB" id="9789123at2"/>
<dbReference type="InterPro" id="IPR041698">
    <property type="entry name" value="Methyltransf_25"/>
</dbReference>
<dbReference type="Pfam" id="PF13649">
    <property type="entry name" value="Methyltransf_25"/>
    <property type="match status" value="1"/>
</dbReference>